<accession>H0FU67</accession>
<gene>
    <name evidence="1" type="ORF">SM0020_03480</name>
</gene>
<dbReference type="EMBL" id="AGVV01000004">
    <property type="protein sequence ID" value="EHK79398.1"/>
    <property type="molecule type" value="Genomic_DNA"/>
</dbReference>
<protein>
    <submittedName>
        <fullName evidence="1">Uncharacterized protein</fullName>
    </submittedName>
</protein>
<proteinExistence type="predicted"/>
<dbReference type="Proteomes" id="UP000004038">
    <property type="component" value="Unassembled WGS sequence"/>
</dbReference>
<dbReference type="AlphaFoldDB" id="H0FU67"/>
<evidence type="ECO:0000313" key="1">
    <source>
        <dbReference type="EMBL" id="EHK79398.1"/>
    </source>
</evidence>
<name>H0FU67_RHIML</name>
<organism evidence="1 2">
    <name type="scientific">Sinorhizobium meliloti CCNWSX0020</name>
    <dbReference type="NCBI Taxonomy" id="1107881"/>
    <lineage>
        <taxon>Bacteria</taxon>
        <taxon>Pseudomonadati</taxon>
        <taxon>Pseudomonadota</taxon>
        <taxon>Alphaproteobacteria</taxon>
        <taxon>Hyphomicrobiales</taxon>
        <taxon>Rhizobiaceae</taxon>
        <taxon>Sinorhizobium/Ensifer group</taxon>
        <taxon>Sinorhizobium</taxon>
    </lineage>
</organism>
<sequence length="35" mass="3804">MLAAFGVSLFQMPDDLPIVIMTGVMGTPEMNIIHL</sequence>
<reference evidence="1 2" key="1">
    <citation type="journal article" date="2012" name="J. Bacteriol.">
        <title>Draft Genome Sequence of Sinorhizobium meliloti CCNWSX0020, a Nitrogen-Fixing Symbiont with Copper Tolerance Capability Isolated from Lead-Zinc Mine Tailings.</title>
        <authorList>
            <person name="Li Z."/>
            <person name="Ma Z."/>
            <person name="Hao X."/>
            <person name="Wei G."/>
        </authorList>
    </citation>
    <scope>NUCLEOTIDE SEQUENCE [LARGE SCALE GENOMIC DNA]</scope>
    <source>
        <strain evidence="1 2">CCNWSX0020</strain>
    </source>
</reference>
<evidence type="ECO:0000313" key="2">
    <source>
        <dbReference type="Proteomes" id="UP000004038"/>
    </source>
</evidence>